<dbReference type="InterPro" id="IPR000683">
    <property type="entry name" value="Gfo/Idh/MocA-like_OxRdtase_N"/>
</dbReference>
<dbReference type="EMBL" id="JAVDYE010000001">
    <property type="protein sequence ID" value="MDR7385088.1"/>
    <property type="molecule type" value="Genomic_DNA"/>
</dbReference>
<gene>
    <name evidence="4" type="ORF">J2S48_004603</name>
</gene>
<evidence type="ECO:0000313" key="5">
    <source>
        <dbReference type="Proteomes" id="UP001183585"/>
    </source>
</evidence>
<feature type="domain" description="GFO/IDH/MocA-like oxidoreductase" evidence="3">
    <location>
        <begin position="136"/>
        <end position="258"/>
    </location>
</feature>
<proteinExistence type="predicted"/>
<dbReference type="InterPro" id="IPR055170">
    <property type="entry name" value="GFO_IDH_MocA-like_dom"/>
</dbReference>
<accession>A0ABU2CUS0</accession>
<protein>
    <submittedName>
        <fullName evidence="4">Dehydrogenase</fullName>
    </submittedName>
</protein>
<dbReference type="Gene3D" id="3.30.360.10">
    <property type="entry name" value="Dihydrodipicolinate Reductase, domain 2"/>
    <property type="match status" value="1"/>
</dbReference>
<evidence type="ECO:0000259" key="2">
    <source>
        <dbReference type="Pfam" id="PF01408"/>
    </source>
</evidence>
<evidence type="ECO:0000313" key="4">
    <source>
        <dbReference type="EMBL" id="MDR7385088.1"/>
    </source>
</evidence>
<comment type="caution">
    <text evidence="4">The sequence shown here is derived from an EMBL/GenBank/DDBJ whole genome shotgun (WGS) entry which is preliminary data.</text>
</comment>
<dbReference type="Gene3D" id="3.40.50.720">
    <property type="entry name" value="NAD(P)-binding Rossmann-like Domain"/>
    <property type="match status" value="1"/>
</dbReference>
<dbReference type="Proteomes" id="UP001183585">
    <property type="component" value="Unassembled WGS sequence"/>
</dbReference>
<dbReference type="RefSeq" id="WP_274997403.1">
    <property type="nucleotide sequence ID" value="NZ_JAJQQP010000015.1"/>
</dbReference>
<dbReference type="InterPro" id="IPR036291">
    <property type="entry name" value="NAD(P)-bd_dom_sf"/>
</dbReference>
<organism evidence="4 5">
    <name type="scientific">Promicromonospora iranensis</name>
    <dbReference type="NCBI Taxonomy" id="1105144"/>
    <lineage>
        <taxon>Bacteria</taxon>
        <taxon>Bacillati</taxon>
        <taxon>Actinomycetota</taxon>
        <taxon>Actinomycetes</taxon>
        <taxon>Micrococcales</taxon>
        <taxon>Promicromonosporaceae</taxon>
        <taxon>Promicromonospora</taxon>
    </lineage>
</organism>
<keyword evidence="5" id="KW-1185">Reference proteome</keyword>
<evidence type="ECO:0000259" key="3">
    <source>
        <dbReference type="Pfam" id="PF22725"/>
    </source>
</evidence>
<dbReference type="PANTHER" id="PTHR43249">
    <property type="entry name" value="UDP-N-ACETYL-2-AMINO-2-DEOXY-D-GLUCURONATE OXIDASE"/>
    <property type="match status" value="1"/>
</dbReference>
<evidence type="ECO:0000256" key="1">
    <source>
        <dbReference type="ARBA" id="ARBA00023027"/>
    </source>
</evidence>
<keyword evidence="1" id="KW-0520">NAD</keyword>
<dbReference type="InterPro" id="IPR052515">
    <property type="entry name" value="Gfo/Idh/MocA_Oxidoreductase"/>
</dbReference>
<dbReference type="PANTHER" id="PTHR43249:SF1">
    <property type="entry name" value="D-GLUCOSIDE 3-DEHYDROGENASE"/>
    <property type="match status" value="1"/>
</dbReference>
<dbReference type="Pfam" id="PF22725">
    <property type="entry name" value="GFO_IDH_MocA_C3"/>
    <property type="match status" value="1"/>
</dbReference>
<dbReference type="SUPFAM" id="SSF51735">
    <property type="entry name" value="NAD(P)-binding Rossmann-fold domains"/>
    <property type="match status" value="1"/>
</dbReference>
<name>A0ABU2CUS0_9MICO</name>
<feature type="domain" description="Gfo/Idh/MocA-like oxidoreductase N-terminal" evidence="2">
    <location>
        <begin position="10"/>
        <end position="125"/>
    </location>
</feature>
<dbReference type="SUPFAM" id="SSF55347">
    <property type="entry name" value="Glyceraldehyde-3-phosphate dehydrogenase-like, C-terminal domain"/>
    <property type="match status" value="1"/>
</dbReference>
<dbReference type="Pfam" id="PF01408">
    <property type="entry name" value="GFO_IDH_MocA"/>
    <property type="match status" value="1"/>
</dbReference>
<reference evidence="4 5" key="1">
    <citation type="submission" date="2023-07" db="EMBL/GenBank/DDBJ databases">
        <title>Sequencing the genomes of 1000 actinobacteria strains.</title>
        <authorList>
            <person name="Klenk H.-P."/>
        </authorList>
    </citation>
    <scope>NUCLEOTIDE SEQUENCE [LARGE SCALE GENOMIC DNA]</scope>
    <source>
        <strain evidence="4 5">DSM 45554</strain>
    </source>
</reference>
<sequence length="352" mass="36712">MTDPVSTHGFGVGIVGMGGIGIMHARALRELEGRARLVAFSGRGPATAPGPAARPAERLEPHDVIAHPDVDVVAICTPSGTHAALALAALEAGRHVVVEKPLALEVDDALRVARSARERGLMVSVISQRRLEAEHVALKKALNDGALGELRLAMTNVHWFRDDDYYRAAGWRSTQAQGGGSLMNQGVHNVDLLRWLCGPVESVTAQSATLAHPIDAEDTTVATLRFVSGALGVVTTTTATPPGFPATISLFGSRGSVELGQGEVRRWDVPGVPPPEAGGITSGAADPLAIGHAGHLAQWTQIVSALETSALETSPLVPVGIDEAVETVRLLDAISRAAAATRSTSIVDPEIM</sequence>